<dbReference type="EMBL" id="JACOOI010000015">
    <property type="protein sequence ID" value="MBC5644083.1"/>
    <property type="molecule type" value="Genomic_DNA"/>
</dbReference>
<evidence type="ECO:0000256" key="2">
    <source>
        <dbReference type="ARBA" id="ARBA00007248"/>
    </source>
</evidence>
<keyword evidence="7" id="KW-0449">Lipoprotein</keyword>
<evidence type="ECO:0000256" key="5">
    <source>
        <dbReference type="ARBA" id="ARBA00023139"/>
    </source>
</evidence>
<comment type="subcellular location">
    <subcellularLocation>
        <location evidence="1">Cell outer membrane</location>
    </subcellularLocation>
</comment>
<evidence type="ECO:0000256" key="7">
    <source>
        <dbReference type="ARBA" id="ARBA00023288"/>
    </source>
</evidence>
<organism evidence="8 9">
    <name type="scientific">Parabacteroides segnis</name>
    <dbReference type="NCBI Taxonomy" id="2763058"/>
    <lineage>
        <taxon>Bacteria</taxon>
        <taxon>Pseudomonadati</taxon>
        <taxon>Bacteroidota</taxon>
        <taxon>Bacteroidia</taxon>
        <taxon>Bacteroidales</taxon>
        <taxon>Tannerellaceae</taxon>
        <taxon>Parabacteroides</taxon>
    </lineage>
</organism>
<proteinExistence type="inferred from homology"/>
<keyword evidence="5" id="KW-0564">Palmitate</keyword>
<reference evidence="8 9" key="1">
    <citation type="submission" date="2020-08" db="EMBL/GenBank/DDBJ databases">
        <title>Genome public.</title>
        <authorList>
            <person name="Liu C."/>
            <person name="Sun Q."/>
        </authorList>
    </citation>
    <scope>NUCLEOTIDE SEQUENCE [LARGE SCALE GENOMIC DNA]</scope>
    <source>
        <strain evidence="8 9">BX2</strain>
    </source>
</reference>
<dbReference type="InterPro" id="IPR014941">
    <property type="entry name" value="FimB/Mfa2/Mfa3"/>
</dbReference>
<evidence type="ECO:0000256" key="1">
    <source>
        <dbReference type="ARBA" id="ARBA00004442"/>
    </source>
</evidence>
<keyword evidence="3" id="KW-0732">Signal</keyword>
<evidence type="ECO:0000256" key="3">
    <source>
        <dbReference type="ARBA" id="ARBA00022729"/>
    </source>
</evidence>
<accession>A0ABR7E4H1</accession>
<dbReference type="PROSITE" id="PS51257">
    <property type="entry name" value="PROKAR_LIPOPROTEIN"/>
    <property type="match status" value="1"/>
</dbReference>
<evidence type="ECO:0000313" key="9">
    <source>
        <dbReference type="Proteomes" id="UP000644010"/>
    </source>
</evidence>
<gene>
    <name evidence="8" type="ORF">H8S77_14460</name>
</gene>
<name>A0ABR7E4H1_9BACT</name>
<evidence type="ECO:0000256" key="6">
    <source>
        <dbReference type="ARBA" id="ARBA00023237"/>
    </source>
</evidence>
<sequence length="307" mass="34464">MRLLNLFFPVLLTLAGCNIDGELAECPYNVKLEYWYTGNGRKNLLTTCVFNLREYLFDSDGILRQVVMRGVREGASAGYLLQPGDYTLVSWANIDSLSEVAPAEIGKTTLEEIQLYSGTPSNTGRFFYGYRSFSVAPSGVTRGRIDLLHAYLRLHVTVRWDASVPASTNNLRMTLAGHYPVYRFLPKHTSVSPAGQEIHIPSRPEECQPGRRSIDVEMDISRQVNGEIIGFRLHNGDHPVFCLLADDKALIREIDLYRFFHTMQIELSGNIRQEFDLQLVVDKKGNVNVSLAYVGDWIDGGVLGEGN</sequence>
<evidence type="ECO:0000313" key="8">
    <source>
        <dbReference type="EMBL" id="MBC5644083.1"/>
    </source>
</evidence>
<keyword evidence="6" id="KW-0998">Cell outer membrane</keyword>
<keyword evidence="4" id="KW-0472">Membrane</keyword>
<comment type="similarity">
    <text evidence="2">Belongs to the bacteroidetes fimbrillin superfamily. FimB/Mfa2 family.</text>
</comment>
<dbReference type="RefSeq" id="WP_186960018.1">
    <property type="nucleotide sequence ID" value="NZ_JACOOI010000015.1"/>
</dbReference>
<keyword evidence="9" id="KW-1185">Reference proteome</keyword>
<comment type="caution">
    <text evidence="8">The sequence shown here is derived from an EMBL/GenBank/DDBJ whole genome shotgun (WGS) entry which is preliminary data.</text>
</comment>
<evidence type="ECO:0000256" key="4">
    <source>
        <dbReference type="ARBA" id="ARBA00023136"/>
    </source>
</evidence>
<dbReference type="Gene3D" id="2.60.40.2100">
    <property type="match status" value="1"/>
</dbReference>
<dbReference type="Proteomes" id="UP000644010">
    <property type="component" value="Unassembled WGS sequence"/>
</dbReference>
<protein>
    <submittedName>
        <fullName evidence="8">FimB/Mfa2 family fimbrial subunit</fullName>
    </submittedName>
</protein>
<dbReference type="Pfam" id="PF08842">
    <property type="entry name" value="Mfa2"/>
    <property type="match status" value="1"/>
</dbReference>